<keyword evidence="3" id="KW-1185">Reference proteome</keyword>
<proteinExistence type="predicted"/>
<sequence>MRPDPPNSQQPMSDDDCILPSGAAGEPPLDQEKLRDERLLGLLHFHLRGVPCPSIG</sequence>
<gene>
    <name evidence="2" type="ORF">ABIF63_004195</name>
</gene>
<dbReference type="EMBL" id="JBEPTQ010000002">
    <property type="protein sequence ID" value="MET4720089.1"/>
    <property type="molecule type" value="Genomic_DNA"/>
</dbReference>
<dbReference type="Proteomes" id="UP001549291">
    <property type="component" value="Unassembled WGS sequence"/>
</dbReference>
<evidence type="ECO:0000313" key="2">
    <source>
        <dbReference type="EMBL" id="MET4720089.1"/>
    </source>
</evidence>
<evidence type="ECO:0008006" key="4">
    <source>
        <dbReference type="Google" id="ProtNLM"/>
    </source>
</evidence>
<comment type="caution">
    <text evidence="2">The sequence shown here is derived from an EMBL/GenBank/DDBJ whole genome shotgun (WGS) entry which is preliminary data.</text>
</comment>
<organism evidence="2 3">
    <name type="scientific">Bradyrhizobium japonicum</name>
    <dbReference type="NCBI Taxonomy" id="375"/>
    <lineage>
        <taxon>Bacteria</taxon>
        <taxon>Pseudomonadati</taxon>
        <taxon>Pseudomonadota</taxon>
        <taxon>Alphaproteobacteria</taxon>
        <taxon>Hyphomicrobiales</taxon>
        <taxon>Nitrobacteraceae</taxon>
        <taxon>Bradyrhizobium</taxon>
    </lineage>
</organism>
<protein>
    <recommendedName>
        <fullName evidence="4">Transposase</fullName>
    </recommendedName>
</protein>
<evidence type="ECO:0000313" key="3">
    <source>
        <dbReference type="Proteomes" id="UP001549291"/>
    </source>
</evidence>
<name>A0ABV2RT72_BRAJP</name>
<feature type="region of interest" description="Disordered" evidence="1">
    <location>
        <begin position="1"/>
        <end position="31"/>
    </location>
</feature>
<accession>A0ABV2RT72</accession>
<evidence type="ECO:0000256" key="1">
    <source>
        <dbReference type="SAM" id="MobiDB-lite"/>
    </source>
</evidence>
<reference evidence="2 3" key="1">
    <citation type="submission" date="2024-06" db="EMBL/GenBank/DDBJ databases">
        <title>Genomic Encyclopedia of Type Strains, Phase V (KMG-V): Genome sequencing to study the core and pangenomes of soil and plant-associated prokaryotes.</title>
        <authorList>
            <person name="Whitman W."/>
        </authorList>
    </citation>
    <scope>NUCLEOTIDE SEQUENCE [LARGE SCALE GENOMIC DNA]</scope>
    <source>
        <strain evidence="2 3">USDA 160</strain>
    </source>
</reference>